<keyword evidence="1" id="KW-0695">RNA-directed DNA polymerase</keyword>
<keyword evidence="2" id="KW-1185">Reference proteome</keyword>
<name>A0A5B6VC53_9ROSI</name>
<dbReference type="Proteomes" id="UP000325315">
    <property type="component" value="Unassembled WGS sequence"/>
</dbReference>
<proteinExistence type="predicted"/>
<reference evidence="2" key="1">
    <citation type="journal article" date="2019" name="Plant Biotechnol. J.">
        <title>Genome sequencing of the Australian wild diploid species Gossypium australe highlights disease resistance and delayed gland morphogenesis.</title>
        <authorList>
            <person name="Cai Y."/>
            <person name="Cai X."/>
            <person name="Wang Q."/>
            <person name="Wang P."/>
            <person name="Zhang Y."/>
            <person name="Cai C."/>
            <person name="Xu Y."/>
            <person name="Wang K."/>
            <person name="Zhou Z."/>
            <person name="Wang C."/>
            <person name="Geng S."/>
            <person name="Li B."/>
            <person name="Dong Q."/>
            <person name="Hou Y."/>
            <person name="Wang H."/>
            <person name="Ai P."/>
            <person name="Liu Z."/>
            <person name="Yi F."/>
            <person name="Sun M."/>
            <person name="An G."/>
            <person name="Cheng J."/>
            <person name="Zhang Y."/>
            <person name="Shi Q."/>
            <person name="Xie Y."/>
            <person name="Shi X."/>
            <person name="Chang Y."/>
            <person name="Huang F."/>
            <person name="Chen Y."/>
            <person name="Hong S."/>
            <person name="Mi L."/>
            <person name="Sun Q."/>
            <person name="Zhang L."/>
            <person name="Zhou B."/>
            <person name="Peng R."/>
            <person name="Zhang X."/>
            <person name="Liu F."/>
        </authorList>
    </citation>
    <scope>NUCLEOTIDE SEQUENCE [LARGE SCALE GENOMIC DNA]</scope>
    <source>
        <strain evidence="2">cv. PA1801</strain>
    </source>
</reference>
<protein>
    <submittedName>
        <fullName evidence="1">RNA-directed DNA polymerase-like protein</fullName>
    </submittedName>
</protein>
<evidence type="ECO:0000313" key="1">
    <source>
        <dbReference type="EMBL" id="KAA3466732.1"/>
    </source>
</evidence>
<dbReference type="EMBL" id="SMMG02000007">
    <property type="protein sequence ID" value="KAA3466732.1"/>
    <property type="molecule type" value="Genomic_DNA"/>
</dbReference>
<keyword evidence="1" id="KW-0548">Nucleotidyltransferase</keyword>
<keyword evidence="1" id="KW-0808">Transferase</keyword>
<evidence type="ECO:0000313" key="2">
    <source>
        <dbReference type="Proteomes" id="UP000325315"/>
    </source>
</evidence>
<accession>A0A5B6VC53</accession>
<gene>
    <name evidence="1" type="ORF">EPI10_001803</name>
</gene>
<dbReference type="AlphaFoldDB" id="A0A5B6VC53"/>
<sequence length="74" mass="8368">MRIGLVKCVEEVKEGEKLIVDAQRQLHLIMKDVVKKALLKWLDADIVYAIPDSDGLTMVANEKNKFIPTQTMKG</sequence>
<organism evidence="1 2">
    <name type="scientific">Gossypium australe</name>
    <dbReference type="NCBI Taxonomy" id="47621"/>
    <lineage>
        <taxon>Eukaryota</taxon>
        <taxon>Viridiplantae</taxon>
        <taxon>Streptophyta</taxon>
        <taxon>Embryophyta</taxon>
        <taxon>Tracheophyta</taxon>
        <taxon>Spermatophyta</taxon>
        <taxon>Magnoliopsida</taxon>
        <taxon>eudicotyledons</taxon>
        <taxon>Gunneridae</taxon>
        <taxon>Pentapetalae</taxon>
        <taxon>rosids</taxon>
        <taxon>malvids</taxon>
        <taxon>Malvales</taxon>
        <taxon>Malvaceae</taxon>
        <taxon>Malvoideae</taxon>
        <taxon>Gossypium</taxon>
    </lineage>
</organism>
<comment type="caution">
    <text evidence="1">The sequence shown here is derived from an EMBL/GenBank/DDBJ whole genome shotgun (WGS) entry which is preliminary data.</text>
</comment>
<dbReference type="GO" id="GO:0003964">
    <property type="term" value="F:RNA-directed DNA polymerase activity"/>
    <property type="evidence" value="ECO:0007669"/>
    <property type="project" value="UniProtKB-KW"/>
</dbReference>